<proteinExistence type="predicted"/>
<evidence type="ECO:0000313" key="3">
    <source>
        <dbReference type="Proteomes" id="UP000041254"/>
    </source>
</evidence>
<keyword evidence="3" id="KW-1185">Reference proteome</keyword>
<protein>
    <submittedName>
        <fullName evidence="2">Uncharacterized protein</fullName>
    </submittedName>
</protein>
<keyword evidence="1" id="KW-0472">Membrane</keyword>
<keyword evidence="1" id="KW-1133">Transmembrane helix</keyword>
<gene>
    <name evidence="2" type="ORF">Vbra_14532</name>
</gene>
<evidence type="ECO:0000313" key="2">
    <source>
        <dbReference type="EMBL" id="CEM07645.1"/>
    </source>
</evidence>
<keyword evidence="1" id="KW-0812">Transmembrane</keyword>
<dbReference type="Proteomes" id="UP000041254">
    <property type="component" value="Unassembled WGS sequence"/>
</dbReference>
<sequence length="99" mass="11139">MRESRRLLVSPSGVTIKKRSWSQLLTSPSVLSLVFEGFPDSRPSLKIESIDPRPLVRRDIGLLPGIGFFWLVMTTLWMRPPGERGRRGFCMDAEGSAAH</sequence>
<reference evidence="2 3" key="1">
    <citation type="submission" date="2014-11" db="EMBL/GenBank/DDBJ databases">
        <authorList>
            <person name="Zhu J."/>
            <person name="Qi W."/>
            <person name="Song R."/>
        </authorList>
    </citation>
    <scope>NUCLEOTIDE SEQUENCE [LARGE SCALE GENOMIC DNA]</scope>
</reference>
<name>A0A0G4F5L4_VITBC</name>
<organism evidence="2 3">
    <name type="scientific">Vitrella brassicaformis (strain CCMP3155)</name>
    <dbReference type="NCBI Taxonomy" id="1169540"/>
    <lineage>
        <taxon>Eukaryota</taxon>
        <taxon>Sar</taxon>
        <taxon>Alveolata</taxon>
        <taxon>Colpodellida</taxon>
        <taxon>Vitrellaceae</taxon>
        <taxon>Vitrella</taxon>
    </lineage>
</organism>
<dbReference type="EMBL" id="CDMY01000376">
    <property type="protein sequence ID" value="CEM07645.1"/>
    <property type="molecule type" value="Genomic_DNA"/>
</dbReference>
<accession>A0A0G4F5L4</accession>
<evidence type="ECO:0000256" key="1">
    <source>
        <dbReference type="SAM" id="Phobius"/>
    </source>
</evidence>
<feature type="transmembrane region" description="Helical" evidence="1">
    <location>
        <begin position="59"/>
        <end position="78"/>
    </location>
</feature>
<dbReference type="AlphaFoldDB" id="A0A0G4F5L4"/>
<dbReference type="InParanoid" id="A0A0G4F5L4"/>
<dbReference type="VEuPathDB" id="CryptoDB:Vbra_14532"/>